<gene>
    <name evidence="1" type="ORF">ACFFUQ_00460</name>
</gene>
<keyword evidence="2" id="KW-1185">Reference proteome</keyword>
<evidence type="ECO:0000313" key="2">
    <source>
        <dbReference type="Proteomes" id="UP001589589"/>
    </source>
</evidence>
<dbReference type="Proteomes" id="UP001589589">
    <property type="component" value="Unassembled WGS sequence"/>
</dbReference>
<evidence type="ECO:0000313" key="1">
    <source>
        <dbReference type="EMBL" id="MFB9062473.1"/>
    </source>
</evidence>
<dbReference type="RefSeq" id="WP_379690204.1">
    <property type="nucleotide sequence ID" value="NZ_JBHMEX010000002.1"/>
</dbReference>
<reference evidence="1 2" key="1">
    <citation type="submission" date="2024-09" db="EMBL/GenBank/DDBJ databases">
        <authorList>
            <person name="Sun Q."/>
            <person name="Mori K."/>
        </authorList>
    </citation>
    <scope>NUCLEOTIDE SEQUENCE [LARGE SCALE GENOMIC DNA]</scope>
    <source>
        <strain evidence="1 2">CECT 7908</strain>
    </source>
</reference>
<name>A0ABV5FG26_9FLAO</name>
<dbReference type="EMBL" id="JBHMEX010000002">
    <property type="protein sequence ID" value="MFB9062473.1"/>
    <property type="molecule type" value="Genomic_DNA"/>
</dbReference>
<comment type="caution">
    <text evidence="1">The sequence shown here is derived from an EMBL/GenBank/DDBJ whole genome shotgun (WGS) entry which is preliminary data.</text>
</comment>
<dbReference type="InterPro" id="IPR021326">
    <property type="entry name" value="DUF2931"/>
</dbReference>
<feature type="non-terminal residue" evidence="1">
    <location>
        <position position="1"/>
    </location>
</feature>
<dbReference type="Pfam" id="PF11153">
    <property type="entry name" value="DUF2931"/>
    <property type="match status" value="1"/>
</dbReference>
<accession>A0ABV5FG26</accession>
<sequence>VVIYLAQSCERGMKKIILTSIVCFVFCTQLTQCQMIQPLPEFHVEICAPDNNYDITPVYDVIKTLEGVPAGLPYGSSSGRWGDSGSIWTSQQGTPIGADITYYSRYEDVFYRLNIDFPSETIKDYMERAYSAYDDRNGETQEYKRLGRRYESGGGEAYDSFSTLVFGFAPKGMVMVWMNFGTTRIELGRYQAQILTDSAVIEKTKKKYLSTYRLSSERYDEAAKEYFLADASPSRWDNYRNRYNWRPEIISESPSFELLQILNSYYNGEVEYMLRPWVSNAPYKERAVPQEINVVWLTGKNHEVKKQAFIYLSWIKANEAFTNAGDKFDMQIKIAKNNSIQVFLNGQPFEVESIRVFDWSPSMLNGGMYKNVKKIE</sequence>
<organism evidence="1 2">
    <name type="scientific">Flavobacterium branchiarum</name>
    <dbReference type="NCBI Taxonomy" id="1114870"/>
    <lineage>
        <taxon>Bacteria</taxon>
        <taxon>Pseudomonadati</taxon>
        <taxon>Bacteroidota</taxon>
        <taxon>Flavobacteriia</taxon>
        <taxon>Flavobacteriales</taxon>
        <taxon>Flavobacteriaceae</taxon>
        <taxon>Flavobacterium</taxon>
    </lineage>
</organism>
<protein>
    <submittedName>
        <fullName evidence="1">DUF2931 family protein</fullName>
    </submittedName>
</protein>
<proteinExistence type="predicted"/>